<dbReference type="Gene3D" id="2.60.120.260">
    <property type="entry name" value="Galactose-binding domain-like"/>
    <property type="match status" value="1"/>
</dbReference>
<keyword evidence="1" id="KW-0812">Transmembrane</keyword>
<keyword evidence="1" id="KW-0472">Membrane</keyword>
<reference evidence="2" key="1">
    <citation type="submission" date="2021-03" db="EMBL/GenBank/DDBJ databases">
        <authorList>
            <person name="Alouane T."/>
            <person name="Langin T."/>
            <person name="Bonhomme L."/>
        </authorList>
    </citation>
    <scope>NUCLEOTIDE SEQUENCE</scope>
    <source>
        <strain evidence="2">MDC_Fg202</strain>
    </source>
</reference>
<dbReference type="Proteomes" id="UP000746612">
    <property type="component" value="Unassembled WGS sequence"/>
</dbReference>
<protein>
    <submittedName>
        <fullName evidence="2">Uncharacterized protein</fullName>
    </submittedName>
</protein>
<accession>A0A9N8RRL6</accession>
<proteinExistence type="predicted"/>
<keyword evidence="1" id="KW-1133">Transmembrane helix</keyword>
<organism evidence="2 3">
    <name type="scientific">Gibberella zeae</name>
    <name type="common">Wheat head blight fungus</name>
    <name type="synonym">Fusarium graminearum</name>
    <dbReference type="NCBI Taxonomy" id="5518"/>
    <lineage>
        <taxon>Eukaryota</taxon>
        <taxon>Fungi</taxon>
        <taxon>Dikarya</taxon>
        <taxon>Ascomycota</taxon>
        <taxon>Pezizomycotina</taxon>
        <taxon>Sordariomycetes</taxon>
        <taxon>Hypocreomycetidae</taxon>
        <taxon>Hypocreales</taxon>
        <taxon>Nectriaceae</taxon>
        <taxon>Fusarium</taxon>
    </lineage>
</organism>
<gene>
    <name evidence="2" type="ORF">MDCFG202_LOCUS601801</name>
</gene>
<comment type="caution">
    <text evidence="2">The sequence shown here is derived from an EMBL/GenBank/DDBJ whole genome shotgun (WGS) entry which is preliminary data.</text>
</comment>
<sequence>GLSATSWNISRHLNSILLYFVIRKSSKYQILTMVNLGFLYALAVAVTALAAPSSASNSLVASLDARAPKACTNPANLLQNPSFESSKISPWIYHAYYPKVTTQKIVDGGYKSNHALQVTGIAKLQNDQAFSQMKQNFTTCKVGRYQLSWSMYLAKNAAQGIDYRAPGMTVWVTCPGGAAQVAYFTFRPNVLESYVSSPRKSSKQKVDQWVNTVVDLGTLQAGNCTLDVNWNVNGPVKGDPVSTLTLKLDNFAIKALS</sequence>
<evidence type="ECO:0000256" key="1">
    <source>
        <dbReference type="SAM" id="Phobius"/>
    </source>
</evidence>
<feature type="non-terminal residue" evidence="2">
    <location>
        <position position="257"/>
    </location>
</feature>
<name>A0A9N8RRL6_GIBZA</name>
<evidence type="ECO:0000313" key="2">
    <source>
        <dbReference type="EMBL" id="CAG2011088.1"/>
    </source>
</evidence>
<dbReference type="AlphaFoldDB" id="A0A9N8RRL6"/>
<evidence type="ECO:0000313" key="3">
    <source>
        <dbReference type="Proteomes" id="UP000746612"/>
    </source>
</evidence>
<feature type="transmembrane region" description="Helical" evidence="1">
    <location>
        <begin position="30"/>
        <end position="51"/>
    </location>
</feature>
<dbReference type="EMBL" id="CAJPIJ010000269">
    <property type="protein sequence ID" value="CAG2011088.1"/>
    <property type="molecule type" value="Genomic_DNA"/>
</dbReference>